<dbReference type="Proteomes" id="UP001138681">
    <property type="component" value="Unassembled WGS sequence"/>
</dbReference>
<proteinExistence type="predicted"/>
<gene>
    <name evidence="2" type="ORF">KCG46_06560</name>
</gene>
<evidence type="ECO:0000256" key="1">
    <source>
        <dbReference type="SAM" id="SignalP"/>
    </source>
</evidence>
<sequence length="199" mass="22190">MKSSKYALALAVATVAITPAPADARWKLVKVERVEAGKGALIVTPQTEWNRRNRRPSKNGEIWTKDGFGLNQLHLIGRVGDGETLFKDRKKKTRPMPKVQSDMLITDLAELFEASFSIEYDVTQFDVTSLEPSTLGGEDAILMRYEYALPNDALVRVGEARLAWNNGEVYLINFSAPELHYFGASIEEVRAIMDSASLN</sequence>
<evidence type="ECO:0008006" key="4">
    <source>
        <dbReference type="Google" id="ProtNLM"/>
    </source>
</evidence>
<protein>
    <recommendedName>
        <fullName evidence="4">DUF4340 domain-containing protein</fullName>
    </recommendedName>
</protein>
<dbReference type="AlphaFoldDB" id="A0A9X1F391"/>
<reference evidence="2" key="1">
    <citation type="submission" date="2021-04" db="EMBL/GenBank/DDBJ databases">
        <authorList>
            <person name="Pira H."/>
            <person name="Risdian C."/>
            <person name="Wink J."/>
        </authorList>
    </citation>
    <scope>NUCLEOTIDE SEQUENCE</scope>
    <source>
        <strain evidence="2">WH158</strain>
    </source>
</reference>
<keyword evidence="1" id="KW-0732">Signal</keyword>
<accession>A0A9X1F391</accession>
<dbReference type="EMBL" id="JAGSPC010000001">
    <property type="protein sequence ID" value="MBV7259232.1"/>
    <property type="molecule type" value="Genomic_DNA"/>
</dbReference>
<feature type="chain" id="PRO_5040888753" description="DUF4340 domain-containing protein" evidence="1">
    <location>
        <begin position="25"/>
        <end position="199"/>
    </location>
</feature>
<evidence type="ECO:0000313" key="3">
    <source>
        <dbReference type="Proteomes" id="UP001138681"/>
    </source>
</evidence>
<keyword evidence="3" id="KW-1185">Reference proteome</keyword>
<name>A0A9X1F391_9SPHN</name>
<comment type="caution">
    <text evidence="2">The sequence shown here is derived from an EMBL/GenBank/DDBJ whole genome shotgun (WGS) entry which is preliminary data.</text>
</comment>
<organism evidence="2 3">
    <name type="scientific">Erythrobacter crassostreae</name>
    <dbReference type="NCBI Taxonomy" id="2828328"/>
    <lineage>
        <taxon>Bacteria</taxon>
        <taxon>Pseudomonadati</taxon>
        <taxon>Pseudomonadota</taxon>
        <taxon>Alphaproteobacteria</taxon>
        <taxon>Sphingomonadales</taxon>
        <taxon>Erythrobacteraceae</taxon>
        <taxon>Erythrobacter/Porphyrobacter group</taxon>
        <taxon>Erythrobacter</taxon>
    </lineage>
</organism>
<dbReference type="RefSeq" id="WP_218404477.1">
    <property type="nucleotide sequence ID" value="NZ_JAGSPC010000001.1"/>
</dbReference>
<evidence type="ECO:0000313" key="2">
    <source>
        <dbReference type="EMBL" id="MBV7259232.1"/>
    </source>
</evidence>
<feature type="signal peptide" evidence="1">
    <location>
        <begin position="1"/>
        <end position="24"/>
    </location>
</feature>